<keyword evidence="7" id="KW-0658">Purine biosynthesis</keyword>
<keyword evidence="6" id="KW-0547">Nucleotide-binding</keyword>
<evidence type="ECO:0000256" key="6">
    <source>
        <dbReference type="ARBA" id="ARBA00022741"/>
    </source>
</evidence>
<dbReference type="InterPro" id="IPR018236">
    <property type="entry name" value="SAICAR_synthetase_CS"/>
</dbReference>
<dbReference type="GO" id="GO:0005737">
    <property type="term" value="C:cytoplasm"/>
    <property type="evidence" value="ECO:0007669"/>
    <property type="project" value="TreeGrafter"/>
</dbReference>
<dbReference type="GO" id="GO:0004639">
    <property type="term" value="F:phosphoribosylaminoimidazolesuccinocarboxamide synthase activity"/>
    <property type="evidence" value="ECO:0007669"/>
    <property type="project" value="UniProtKB-EC"/>
</dbReference>
<dbReference type="FunFam" id="3.30.470.20:FF:000015">
    <property type="entry name" value="Phosphoribosylaminoimidazole-succinocarboxamide synthase"/>
    <property type="match status" value="1"/>
</dbReference>
<dbReference type="Proteomes" id="UP000053317">
    <property type="component" value="Unassembled WGS sequence"/>
</dbReference>
<dbReference type="SUPFAM" id="SSF56104">
    <property type="entry name" value="SAICAR synthase-like"/>
    <property type="match status" value="1"/>
</dbReference>
<evidence type="ECO:0000256" key="1">
    <source>
        <dbReference type="ARBA" id="ARBA00004672"/>
    </source>
</evidence>
<dbReference type="PROSITE" id="PS01058">
    <property type="entry name" value="SAICAR_SYNTHETASE_2"/>
    <property type="match status" value="1"/>
</dbReference>
<dbReference type="CDD" id="cd01414">
    <property type="entry name" value="SAICAR_synt_Sc"/>
    <property type="match status" value="1"/>
</dbReference>
<reference evidence="11 12" key="2">
    <citation type="submission" date="2015-05" db="EMBL/GenBank/DDBJ databases">
        <authorList>
            <person name="Morales-Cruz A."/>
            <person name="Amrine K.C."/>
            <person name="Cantu D."/>
        </authorList>
    </citation>
    <scope>NUCLEOTIDE SEQUENCE [LARGE SCALE GENOMIC DNA]</scope>
    <source>
        <strain evidence="11">UCRPC4</strain>
    </source>
</reference>
<evidence type="ECO:0000313" key="12">
    <source>
        <dbReference type="Proteomes" id="UP000053317"/>
    </source>
</evidence>
<dbReference type="Gene3D" id="3.30.200.20">
    <property type="entry name" value="Phosphorylase Kinase, domain 1"/>
    <property type="match status" value="1"/>
</dbReference>
<dbReference type="InterPro" id="IPR001636">
    <property type="entry name" value="SAICAR_synth"/>
</dbReference>
<dbReference type="PANTHER" id="PTHR43700">
    <property type="entry name" value="PHOSPHORIBOSYLAMINOIMIDAZOLE-SUCCINOCARBOXAMIDE SYNTHASE"/>
    <property type="match status" value="1"/>
</dbReference>
<comment type="caution">
    <text evidence="11">The sequence shown here is derived from an EMBL/GenBank/DDBJ whole genome shotgun (WGS) entry which is preliminary data.</text>
</comment>
<dbReference type="GO" id="GO:0006189">
    <property type="term" value="P:'de novo' IMP biosynthetic process"/>
    <property type="evidence" value="ECO:0007669"/>
    <property type="project" value="UniProtKB-UniPathway"/>
</dbReference>
<sequence length="312" mass="34205">MAAYTTPSLPPSLQLIASGKVRDLYSLTPTTLLFIATDRISAYDVILSNGIPGKGKLLTQITAHWIEILTSSIPGLKTHLVSLDLPPQITSLPDPTISQALHGRSMVVGRHRIFPIEAIVRGYITGSAWSEYKKSGTVNGKPQPSGLQESEKFPQPIYTPSTKAELGEKDENITTEQAAAIVGTKYAARIEQLALQLYESAHAYALKRGIIIADTKFEFGVPLDTPEGVDGAGDVVLVDEVLTPDSSRFWPKDKYEVGRGQESFDKQYLRNWLTENELKGKDGVGMPEEVVRETGKKYKEAFALLTGKEFKA</sequence>
<dbReference type="GO" id="GO:0005524">
    <property type="term" value="F:ATP binding"/>
    <property type="evidence" value="ECO:0007669"/>
    <property type="project" value="UniProtKB-KW"/>
</dbReference>
<accession>A0A0G2GPU6</accession>
<dbReference type="HAMAP" id="MF_00137">
    <property type="entry name" value="SAICAR_synth"/>
    <property type="match status" value="1"/>
</dbReference>
<dbReference type="AlphaFoldDB" id="A0A0G2GPU6"/>
<name>A0A0G2GPU6_PHACM</name>
<dbReference type="PROSITE" id="PS01057">
    <property type="entry name" value="SAICAR_SYNTHETASE_1"/>
    <property type="match status" value="1"/>
</dbReference>
<comment type="similarity">
    <text evidence="2">Belongs to the SAICAR synthetase family.</text>
</comment>
<evidence type="ECO:0000256" key="2">
    <source>
        <dbReference type="ARBA" id="ARBA00010190"/>
    </source>
</evidence>
<dbReference type="EC" id="6.3.2.6" evidence="3"/>
<dbReference type="Gene3D" id="3.30.470.20">
    <property type="entry name" value="ATP-grasp fold, B domain"/>
    <property type="match status" value="1"/>
</dbReference>
<comment type="pathway">
    <text evidence="1">Purine metabolism; IMP biosynthesis via de novo pathway; 5-amino-1-(5-phospho-D-ribosyl)imidazole-4-carboxamide from 5-amino-1-(5-phospho-D-ribosyl)imidazole-4-carboxylate: step 1/2.</text>
</comment>
<evidence type="ECO:0000256" key="7">
    <source>
        <dbReference type="ARBA" id="ARBA00022755"/>
    </source>
</evidence>
<evidence type="ECO:0000256" key="3">
    <source>
        <dbReference type="ARBA" id="ARBA00012217"/>
    </source>
</evidence>
<evidence type="ECO:0000256" key="4">
    <source>
        <dbReference type="ARBA" id="ARBA00016460"/>
    </source>
</evidence>
<dbReference type="Pfam" id="PF01259">
    <property type="entry name" value="SAICAR_synt"/>
    <property type="match status" value="1"/>
</dbReference>
<evidence type="ECO:0000259" key="10">
    <source>
        <dbReference type="Pfam" id="PF01259"/>
    </source>
</evidence>
<feature type="domain" description="SAICAR synthetase/ADE2 N-terminal" evidence="10">
    <location>
        <begin position="16"/>
        <end position="284"/>
    </location>
</feature>
<dbReference type="NCBIfam" id="NF010568">
    <property type="entry name" value="PRK13961.1"/>
    <property type="match status" value="1"/>
</dbReference>
<evidence type="ECO:0000256" key="8">
    <source>
        <dbReference type="ARBA" id="ARBA00022840"/>
    </source>
</evidence>
<organism evidence="11 12">
    <name type="scientific">Phaeomoniella chlamydospora</name>
    <name type="common">Phaeoacremonium chlamydosporum</name>
    <dbReference type="NCBI Taxonomy" id="158046"/>
    <lineage>
        <taxon>Eukaryota</taxon>
        <taxon>Fungi</taxon>
        <taxon>Dikarya</taxon>
        <taxon>Ascomycota</taxon>
        <taxon>Pezizomycotina</taxon>
        <taxon>Eurotiomycetes</taxon>
        <taxon>Chaetothyriomycetidae</taxon>
        <taxon>Phaeomoniellales</taxon>
        <taxon>Phaeomoniellaceae</taxon>
        <taxon>Phaeomoniella</taxon>
    </lineage>
</organism>
<keyword evidence="12" id="KW-1185">Reference proteome</keyword>
<reference evidence="11 12" key="1">
    <citation type="submission" date="2015-05" db="EMBL/GenBank/DDBJ databases">
        <title>Distinctive expansion of gene families associated with plant cell wall degradation and secondary metabolism in the genomes of grapevine trunk pathogens.</title>
        <authorList>
            <person name="Lawrence D.P."/>
            <person name="Travadon R."/>
            <person name="Rolshausen P.E."/>
            <person name="Baumgartner K."/>
        </authorList>
    </citation>
    <scope>NUCLEOTIDE SEQUENCE [LARGE SCALE GENOMIC DNA]</scope>
    <source>
        <strain evidence="11">UCRPC4</strain>
    </source>
</reference>
<dbReference type="GO" id="GO:0046084">
    <property type="term" value="P:adenine biosynthetic process"/>
    <property type="evidence" value="ECO:0007669"/>
    <property type="project" value="EnsemblFungi"/>
</dbReference>
<dbReference type="EMBL" id="LCWF01000042">
    <property type="protein sequence ID" value="KKY25368.1"/>
    <property type="molecule type" value="Genomic_DNA"/>
</dbReference>
<keyword evidence="5" id="KW-0436">Ligase</keyword>
<gene>
    <name evidence="11" type="ORF">UCRPC4_g01846</name>
</gene>
<evidence type="ECO:0000256" key="9">
    <source>
        <dbReference type="ARBA" id="ARBA00030409"/>
    </source>
</evidence>
<evidence type="ECO:0000256" key="5">
    <source>
        <dbReference type="ARBA" id="ARBA00022598"/>
    </source>
</evidence>
<dbReference type="PANTHER" id="PTHR43700:SF1">
    <property type="entry name" value="PHOSPHORIBOSYLAMINOIMIDAZOLE-SUCCINOCARBOXAMIDE SYNTHASE"/>
    <property type="match status" value="1"/>
</dbReference>
<dbReference type="UniPathway" id="UPA00074">
    <property type="reaction ID" value="UER00131"/>
</dbReference>
<dbReference type="OrthoDB" id="9991235at2759"/>
<proteinExistence type="inferred from homology"/>
<evidence type="ECO:0000313" key="11">
    <source>
        <dbReference type="EMBL" id="KKY25368.1"/>
    </source>
</evidence>
<dbReference type="NCBIfam" id="TIGR00081">
    <property type="entry name" value="purC"/>
    <property type="match status" value="1"/>
</dbReference>
<dbReference type="InterPro" id="IPR028923">
    <property type="entry name" value="SAICAR_synt/ADE2_N"/>
</dbReference>
<keyword evidence="8" id="KW-0067">ATP-binding</keyword>
<protein>
    <recommendedName>
        <fullName evidence="4">Phosphoribosylaminoimidazole-succinocarboxamide synthase</fullName>
        <ecNumber evidence="3">6.3.2.6</ecNumber>
    </recommendedName>
    <alternativeName>
        <fullName evidence="9">SAICAR synthetase</fullName>
    </alternativeName>
</protein>